<dbReference type="EMBL" id="MTYJ01000015">
    <property type="protein sequence ID" value="OQV22929.1"/>
    <property type="molecule type" value="Genomic_DNA"/>
</dbReference>
<evidence type="ECO:0000313" key="2">
    <source>
        <dbReference type="EMBL" id="OQV22929.1"/>
    </source>
</evidence>
<accession>A0A1W0X5Z2</accession>
<evidence type="ECO:0000256" key="1">
    <source>
        <dbReference type="SAM" id="MobiDB-lite"/>
    </source>
</evidence>
<dbReference type="AlphaFoldDB" id="A0A1W0X5Z2"/>
<reference evidence="3" key="1">
    <citation type="submission" date="2017-01" db="EMBL/GenBank/DDBJ databases">
        <title>Comparative genomics of anhydrobiosis in the tardigrade Hypsibius dujardini.</title>
        <authorList>
            <person name="Yoshida Y."/>
            <person name="Koutsovoulos G."/>
            <person name="Laetsch D."/>
            <person name="Stevens L."/>
            <person name="Kumar S."/>
            <person name="Horikawa D."/>
            <person name="Ishino K."/>
            <person name="Komine S."/>
            <person name="Tomita M."/>
            <person name="Blaxter M."/>
            <person name="Arakawa K."/>
        </authorList>
    </citation>
    <scope>NUCLEOTIDE SEQUENCE [LARGE SCALE GENOMIC DNA]</scope>
    <source>
        <strain evidence="3">Z151</strain>
    </source>
</reference>
<organism evidence="2 3">
    <name type="scientific">Hypsibius exemplaris</name>
    <name type="common">Freshwater tardigrade</name>
    <dbReference type="NCBI Taxonomy" id="2072580"/>
    <lineage>
        <taxon>Eukaryota</taxon>
        <taxon>Metazoa</taxon>
        <taxon>Ecdysozoa</taxon>
        <taxon>Tardigrada</taxon>
        <taxon>Eutardigrada</taxon>
        <taxon>Parachela</taxon>
        <taxon>Hypsibioidea</taxon>
        <taxon>Hypsibiidae</taxon>
        <taxon>Hypsibius</taxon>
    </lineage>
</organism>
<sequence>MKQIFPDVDLDDATAEPTRRWTTATASLPPAELKVQKLWDNALIDCAAQSMHSTATDRDKARLLAVETKEAGAWLNALPIPSLGNLLDDVSLRVTVALRLGAVVCLPHRCTCGKEVNENGHHGLSCKFSAGRHSRHSSLNDVLKRALVSASLPAIREPPGLVRQDGKRPDGMSMSHGNKGKRWFGM</sequence>
<proteinExistence type="predicted"/>
<feature type="region of interest" description="Disordered" evidence="1">
    <location>
        <begin position="158"/>
        <end position="186"/>
    </location>
</feature>
<dbReference type="Proteomes" id="UP000192578">
    <property type="component" value="Unassembled WGS sequence"/>
</dbReference>
<name>A0A1W0X5Z2_HYPEX</name>
<comment type="caution">
    <text evidence="2">The sequence shown here is derived from an EMBL/GenBank/DDBJ whole genome shotgun (WGS) entry which is preliminary data.</text>
</comment>
<evidence type="ECO:0000313" key="3">
    <source>
        <dbReference type="Proteomes" id="UP000192578"/>
    </source>
</evidence>
<keyword evidence="3" id="KW-1185">Reference proteome</keyword>
<dbReference type="OrthoDB" id="2016582at2759"/>
<gene>
    <name evidence="2" type="ORF">BV898_03355</name>
</gene>
<protein>
    <submittedName>
        <fullName evidence="2">Uncharacterized protein</fullName>
    </submittedName>
</protein>